<evidence type="ECO:0000313" key="3">
    <source>
        <dbReference type="Proteomes" id="UP000235388"/>
    </source>
</evidence>
<protein>
    <submittedName>
        <fullName evidence="2">Uncharacterized protein</fullName>
    </submittedName>
</protein>
<organism evidence="2 3">
    <name type="scientific">Puccinia coronata f. sp. avenae</name>
    <dbReference type="NCBI Taxonomy" id="200324"/>
    <lineage>
        <taxon>Eukaryota</taxon>
        <taxon>Fungi</taxon>
        <taxon>Dikarya</taxon>
        <taxon>Basidiomycota</taxon>
        <taxon>Pucciniomycotina</taxon>
        <taxon>Pucciniomycetes</taxon>
        <taxon>Pucciniales</taxon>
        <taxon>Pucciniaceae</taxon>
        <taxon>Puccinia</taxon>
    </lineage>
</organism>
<keyword evidence="3" id="KW-1185">Reference proteome</keyword>
<dbReference type="EMBL" id="PGCJ01000907">
    <property type="protein sequence ID" value="PLW15002.1"/>
    <property type="molecule type" value="Genomic_DNA"/>
</dbReference>
<gene>
    <name evidence="2" type="ORF">PCANC_19596</name>
</gene>
<comment type="caution">
    <text evidence="2">The sequence shown here is derived from an EMBL/GenBank/DDBJ whole genome shotgun (WGS) entry which is preliminary data.</text>
</comment>
<feature type="compositionally biased region" description="Polar residues" evidence="1">
    <location>
        <begin position="175"/>
        <end position="186"/>
    </location>
</feature>
<reference evidence="2 3" key="1">
    <citation type="submission" date="2017-11" db="EMBL/GenBank/DDBJ databases">
        <title>De novo assembly and phasing of dikaryotic genomes from two isolates of Puccinia coronata f. sp. avenae, the causal agent of oat crown rust.</title>
        <authorList>
            <person name="Miller M.E."/>
            <person name="Zhang Y."/>
            <person name="Omidvar V."/>
            <person name="Sperschneider J."/>
            <person name="Schwessinger B."/>
            <person name="Raley C."/>
            <person name="Palmer J.M."/>
            <person name="Garnica D."/>
            <person name="Upadhyaya N."/>
            <person name="Rathjen J."/>
            <person name="Taylor J.M."/>
            <person name="Park R.F."/>
            <person name="Dodds P.N."/>
            <person name="Hirsch C.D."/>
            <person name="Kianian S.F."/>
            <person name="Figueroa M."/>
        </authorList>
    </citation>
    <scope>NUCLEOTIDE SEQUENCE [LARGE SCALE GENOMIC DNA]</scope>
    <source>
        <strain evidence="2">12NC29</strain>
    </source>
</reference>
<accession>A0A2N5SP32</accession>
<evidence type="ECO:0000256" key="1">
    <source>
        <dbReference type="SAM" id="MobiDB-lite"/>
    </source>
</evidence>
<name>A0A2N5SP32_9BASI</name>
<feature type="non-terminal residue" evidence="2">
    <location>
        <position position="1"/>
    </location>
</feature>
<dbReference type="Proteomes" id="UP000235388">
    <property type="component" value="Unassembled WGS sequence"/>
</dbReference>
<feature type="region of interest" description="Disordered" evidence="1">
    <location>
        <begin position="175"/>
        <end position="198"/>
    </location>
</feature>
<dbReference type="AlphaFoldDB" id="A0A2N5SP32"/>
<sequence length="198" mass="22230">PEPFFPLSPLLPPTYCPWEYFLLIPHFPSVLAPLLMSSVKPPNHPTTVSCVFKATSCQGRYKIRHMSPCSARFRWHNKPPVSKGTVPSLATHRFLQTAQGEREKLPAQLDHFPATSIAPVATRISKLIERTEVLDNNSELISPFDSPNPAHTTSLSRSFHSTLINFPFFQTLVSSQSHSTPQSPRQPRTERPILLLGK</sequence>
<evidence type="ECO:0000313" key="2">
    <source>
        <dbReference type="EMBL" id="PLW15002.1"/>
    </source>
</evidence>
<proteinExistence type="predicted"/>